<dbReference type="Pfam" id="PF13715">
    <property type="entry name" value="CarbopepD_reg_2"/>
    <property type="match status" value="1"/>
</dbReference>
<evidence type="ECO:0000313" key="2">
    <source>
        <dbReference type="Proteomes" id="UP001595793"/>
    </source>
</evidence>
<comment type="caution">
    <text evidence="1">The sequence shown here is derived from an EMBL/GenBank/DDBJ whole genome shotgun (WGS) entry which is preliminary data.</text>
</comment>
<dbReference type="EMBL" id="JBHSAS010000006">
    <property type="protein sequence ID" value="MFC4026690.1"/>
    <property type="molecule type" value="Genomic_DNA"/>
</dbReference>
<reference evidence="2" key="1">
    <citation type="journal article" date="2019" name="Int. J. Syst. Evol. Microbiol.">
        <title>The Global Catalogue of Microorganisms (GCM) 10K type strain sequencing project: providing services to taxonomists for standard genome sequencing and annotation.</title>
        <authorList>
            <consortium name="The Broad Institute Genomics Platform"/>
            <consortium name="The Broad Institute Genome Sequencing Center for Infectious Disease"/>
            <person name="Wu L."/>
            <person name="Ma J."/>
        </authorList>
    </citation>
    <scope>NUCLEOTIDE SEQUENCE [LARGE SCALE GENOMIC DNA]</scope>
    <source>
        <strain evidence="2">CECT 9128</strain>
    </source>
</reference>
<dbReference type="CDD" id="cd14728">
    <property type="entry name" value="Ere-like"/>
    <property type="match status" value="1"/>
</dbReference>
<dbReference type="SUPFAM" id="SSF49464">
    <property type="entry name" value="Carboxypeptidase regulatory domain-like"/>
    <property type="match status" value="1"/>
</dbReference>
<gene>
    <name evidence="1" type="ORF">ACFOS1_04685</name>
</gene>
<dbReference type="Pfam" id="PF05139">
    <property type="entry name" value="Erythro_esteras"/>
    <property type="match status" value="1"/>
</dbReference>
<dbReference type="InterPro" id="IPR008969">
    <property type="entry name" value="CarboxyPept-like_regulatory"/>
</dbReference>
<dbReference type="PANTHER" id="PTHR31299">
    <property type="entry name" value="ESTERASE, PUTATIVE (AFU_ORTHOLOGUE AFUA_1G05850)-RELATED"/>
    <property type="match status" value="1"/>
</dbReference>
<sequence length="797" mass="93812">MTRIFTLALLMLSFIINAQQLKTIPLLAPGSNTYDNLDFLKEKLQDKNIVMLGEQTHMYASIFEMKIRIIEYLHQELGYNTIAMESPIYDIWKMNQTGFEPYKFNKAIWGVWGNNEEFQRLVNYIETNDLKVIGVDSQVMNTSNFTDDFFDFIEENNLRLKLDENDLGIIIEGILENSTFDDSDLNFSQFKREIESIIRQIEKRTNTETNYYWVQFTKSLLASANDVYENSKPILSEDFINKQHNFRDAQMADNLISYVERNPKEKIIVWADNIHIMLDNSSINEPIIGGFISAGTYIKEKLRDNVYSLATIHANDSLYDDGRRKWEKTPIKTGSFEDILRKKQADYLFIDAHQKAMDKSYDSRLLSFINFYELRLNEFHDGYIFLKQATLPKSESKAITKAKEDTITESKIASPKAEKEKSGKIITLKGKLIDATNNEAVAFANLIMKEEQIYRVADENGHFELSVNERMFKESSVEISSMGYKSKIIALEELQKEIQLEPSFESLAEVVISAHLTPISVLKKAVKAKYKNHTKEDFNYQRYSHIILNAKDTTFIDVDLITANHDNGFKSENRTTKRVEQIRWNKNLAKNVYKNTWQFFSFREDPIRYANILHKRKYKKFDLEFVSSGLAEDKGNYIIAFRTSRNKWNYTNRGYPTAYSGKVYIDKASFAIIKVVENWETHLDEKEVEKHYSYRRDHQDEKSLIIKEENIAYYNKIYNGKHYPSKYLRRNYKEGEYNNGKKVSNVFEIESYLYDYEFEDVEEINYEYFGKEEQTLLNRIDYDPEFWNDFESKTLKN</sequence>
<name>A0ABV8H3G8_9FLAO</name>
<dbReference type="Gene3D" id="3.40.1660.10">
    <property type="entry name" value="EreA-like (biosynthetic domain)"/>
    <property type="match status" value="2"/>
</dbReference>
<accession>A0ABV8H3G8</accession>
<dbReference type="SUPFAM" id="SSF159501">
    <property type="entry name" value="EreA/ChaN-like"/>
    <property type="match status" value="1"/>
</dbReference>
<dbReference type="InterPro" id="IPR007815">
    <property type="entry name" value="Emycin_Estase"/>
</dbReference>
<evidence type="ECO:0000313" key="1">
    <source>
        <dbReference type="EMBL" id="MFC4026690.1"/>
    </source>
</evidence>
<dbReference type="Proteomes" id="UP001595793">
    <property type="component" value="Unassembled WGS sequence"/>
</dbReference>
<dbReference type="InterPro" id="IPR052036">
    <property type="entry name" value="Hydrolase/PRTase-associated"/>
</dbReference>
<dbReference type="RefSeq" id="WP_290235821.1">
    <property type="nucleotide sequence ID" value="NZ_JAUFPZ010000002.1"/>
</dbReference>
<keyword evidence="2" id="KW-1185">Reference proteome</keyword>
<dbReference type="PANTHER" id="PTHR31299:SF0">
    <property type="entry name" value="ESTERASE, PUTATIVE (AFU_ORTHOLOGUE AFUA_1G05850)-RELATED"/>
    <property type="match status" value="1"/>
</dbReference>
<proteinExistence type="predicted"/>
<organism evidence="1 2">
    <name type="scientific">Zunongwangia endophytica</name>
    <dbReference type="NCBI Taxonomy" id="1808945"/>
    <lineage>
        <taxon>Bacteria</taxon>
        <taxon>Pseudomonadati</taxon>
        <taxon>Bacteroidota</taxon>
        <taxon>Flavobacteriia</taxon>
        <taxon>Flavobacteriales</taxon>
        <taxon>Flavobacteriaceae</taxon>
        <taxon>Zunongwangia</taxon>
    </lineage>
</organism>
<protein>
    <submittedName>
        <fullName evidence="1">Erythromycin esterase family protein</fullName>
    </submittedName>
</protein>